<dbReference type="SUPFAM" id="SSF56219">
    <property type="entry name" value="DNase I-like"/>
    <property type="match status" value="1"/>
</dbReference>
<sequence>MNTPSSSSSGRMPVPRRGIISFLQNTINPSLPRSSFRCNPNVPRLLVPSRPSSWQPDYHFYRPYQSPRELQIVNVAHGYPRVAVSDNYMASVKRTFEQIFSEENGKEKKFKPNSDSSSVDKFHNERRGEEHKGNKDLSTFKRKWRHVESKDAAKRNLKDFQFSVLCYNVLAQGLLDGNSYLYKQVHPQFLDWNFRKANLLQEMRCLNSDIICLQEVESEHYQNFFQPSLAKNGRHIPLLDRDNVGIIVLLKSVDEPQLNLCVATTHLLFNPRRGDIKLAQLGVFLAEIDQVSHYRLEDGTFARCPVVLCGDMNSVPQSPLSEFIQKGTLDFKDIPCGDISGQTEGRRGAVRFLNRPAIPQALKITKDCQYMSALEERGKEDQNKRKVSRPRSPREKGKKRTKMGKKVRLL</sequence>
<dbReference type="Gene3D" id="3.60.10.10">
    <property type="entry name" value="Endonuclease/exonuclease/phosphatase"/>
    <property type="match status" value="2"/>
</dbReference>
<dbReference type="Proteomes" id="UP000230750">
    <property type="component" value="Unassembled WGS sequence"/>
</dbReference>
<comment type="caution">
    <text evidence="3">The sequence shown here is derived from an EMBL/GenBank/DDBJ whole genome shotgun (WGS) entry which is preliminary data.</text>
</comment>
<reference evidence="3 4" key="1">
    <citation type="journal article" date="2017" name="PLoS Biol.">
        <title>The sea cucumber genome provides insights into morphological evolution and visceral regeneration.</title>
        <authorList>
            <person name="Zhang X."/>
            <person name="Sun L."/>
            <person name="Yuan J."/>
            <person name="Sun Y."/>
            <person name="Gao Y."/>
            <person name="Zhang L."/>
            <person name="Li S."/>
            <person name="Dai H."/>
            <person name="Hamel J.F."/>
            <person name="Liu C."/>
            <person name="Yu Y."/>
            <person name="Liu S."/>
            <person name="Lin W."/>
            <person name="Guo K."/>
            <person name="Jin S."/>
            <person name="Xu P."/>
            <person name="Storey K.B."/>
            <person name="Huan P."/>
            <person name="Zhang T."/>
            <person name="Zhou Y."/>
            <person name="Zhang J."/>
            <person name="Lin C."/>
            <person name="Li X."/>
            <person name="Xing L."/>
            <person name="Huo D."/>
            <person name="Sun M."/>
            <person name="Wang L."/>
            <person name="Mercier A."/>
            <person name="Li F."/>
            <person name="Yang H."/>
            <person name="Xiang J."/>
        </authorList>
    </citation>
    <scope>NUCLEOTIDE SEQUENCE [LARGE SCALE GENOMIC DNA]</scope>
    <source>
        <strain evidence="3">Shaxun</strain>
        <tissue evidence="3">Muscle</tissue>
    </source>
</reference>
<dbReference type="PANTHER" id="PTHR12121">
    <property type="entry name" value="CARBON CATABOLITE REPRESSOR PROTEIN 4"/>
    <property type="match status" value="1"/>
</dbReference>
<evidence type="ECO:0000256" key="1">
    <source>
        <dbReference type="SAM" id="MobiDB-lite"/>
    </source>
</evidence>
<feature type="compositionally biased region" description="Basic and acidic residues" evidence="1">
    <location>
        <begin position="374"/>
        <end position="384"/>
    </location>
</feature>
<protein>
    <recommendedName>
        <fullName evidence="2">Endonuclease/exonuclease/phosphatase domain-containing protein</fullName>
    </recommendedName>
</protein>
<evidence type="ECO:0000313" key="4">
    <source>
        <dbReference type="Proteomes" id="UP000230750"/>
    </source>
</evidence>
<dbReference type="OrthoDB" id="10253982at2759"/>
<feature type="region of interest" description="Disordered" evidence="1">
    <location>
        <begin position="374"/>
        <end position="410"/>
    </location>
</feature>
<dbReference type="GO" id="GO:0000175">
    <property type="term" value="F:3'-5'-RNA exonuclease activity"/>
    <property type="evidence" value="ECO:0007669"/>
    <property type="project" value="TreeGrafter"/>
</dbReference>
<dbReference type="AlphaFoldDB" id="A0A2G8JJ08"/>
<gene>
    <name evidence="3" type="ORF">BSL78_27445</name>
</gene>
<organism evidence="3 4">
    <name type="scientific">Stichopus japonicus</name>
    <name type="common">Sea cucumber</name>
    <dbReference type="NCBI Taxonomy" id="307972"/>
    <lineage>
        <taxon>Eukaryota</taxon>
        <taxon>Metazoa</taxon>
        <taxon>Echinodermata</taxon>
        <taxon>Eleutherozoa</taxon>
        <taxon>Echinozoa</taxon>
        <taxon>Holothuroidea</taxon>
        <taxon>Aspidochirotacea</taxon>
        <taxon>Aspidochirotida</taxon>
        <taxon>Stichopodidae</taxon>
        <taxon>Apostichopus</taxon>
    </lineage>
</organism>
<name>A0A2G8JJ08_STIJA</name>
<feature type="region of interest" description="Disordered" evidence="1">
    <location>
        <begin position="106"/>
        <end position="135"/>
    </location>
</feature>
<proteinExistence type="predicted"/>
<dbReference type="InterPro" id="IPR050410">
    <property type="entry name" value="CCR4/nocturin_mRNA_transcr"/>
</dbReference>
<accession>A0A2G8JJ08</accession>
<dbReference type="EMBL" id="MRZV01001827">
    <property type="protein sequence ID" value="PIK35727.1"/>
    <property type="molecule type" value="Genomic_DNA"/>
</dbReference>
<dbReference type="STRING" id="307972.A0A2G8JJ08"/>
<dbReference type="InterPro" id="IPR005135">
    <property type="entry name" value="Endo/exonuclease/phosphatase"/>
</dbReference>
<dbReference type="PANTHER" id="PTHR12121:SF34">
    <property type="entry name" value="PROTEIN ANGEL"/>
    <property type="match status" value="1"/>
</dbReference>
<evidence type="ECO:0000313" key="3">
    <source>
        <dbReference type="EMBL" id="PIK35727.1"/>
    </source>
</evidence>
<keyword evidence="4" id="KW-1185">Reference proteome</keyword>
<feature type="domain" description="Endonuclease/exonuclease/phosphatase" evidence="2">
    <location>
        <begin position="167"/>
        <end position="337"/>
    </location>
</feature>
<dbReference type="Pfam" id="PF03372">
    <property type="entry name" value="Exo_endo_phos"/>
    <property type="match status" value="1"/>
</dbReference>
<evidence type="ECO:0000259" key="2">
    <source>
        <dbReference type="Pfam" id="PF03372"/>
    </source>
</evidence>
<dbReference type="InterPro" id="IPR036691">
    <property type="entry name" value="Endo/exonu/phosph_ase_sf"/>
</dbReference>
<feature type="compositionally biased region" description="Basic residues" evidence="1">
    <location>
        <begin position="385"/>
        <end position="410"/>
    </location>
</feature>